<dbReference type="EMBL" id="CP012670">
    <property type="protein sequence ID" value="AUX20681.1"/>
    <property type="molecule type" value="Genomic_DNA"/>
</dbReference>
<accession>A0A4P2PVU2</accession>
<protein>
    <submittedName>
        <fullName evidence="5">Sugar ABC transporter</fullName>
    </submittedName>
</protein>
<dbReference type="InterPro" id="IPR050555">
    <property type="entry name" value="Bact_Solute-Bind_Prot2"/>
</dbReference>
<sequence>MTMPGRRWGAAFGLALMMTTACGASDTVDAGREATAIRRTPTPDNEFTPMELEATIDDLIAEINKGSIEPMQMTVLLKELDGFFEPIATGAHRAMGELEVTGNVLGLNNRSGDVLESRKIQNQQIEQMVADGAEAIGVSPVSEDDAAVAVINEAVAKGVHVVTLDSDLPASNRALYVGTLNEAAGATAARTLLPMLPRGAGTVMIHGNVGPEWRDGYDRTQGAKAVIEEAGYTALVTQVMFVGDSDAFDADWMKSQIETADPPVVGMLGLFNLSYRCVMAADAAGKPELPIVAFDFDPKTVDYMRQGRIQATHTQRQYYEGYLVPYILYGIKAIGLDATREILSPLMDEGDLERVNIGIDVIPADKIDAYNAFLDTIGAIQ</sequence>
<comment type="similarity">
    <text evidence="2">Belongs to the bacterial solute-binding protein 2 family.</text>
</comment>
<dbReference type="InterPro" id="IPR025997">
    <property type="entry name" value="SBP_2_dom"/>
</dbReference>
<evidence type="ECO:0000313" key="6">
    <source>
        <dbReference type="Proteomes" id="UP000295781"/>
    </source>
</evidence>
<dbReference type="GO" id="GO:0030288">
    <property type="term" value="C:outer membrane-bounded periplasmic space"/>
    <property type="evidence" value="ECO:0007669"/>
    <property type="project" value="TreeGrafter"/>
</dbReference>
<dbReference type="PANTHER" id="PTHR30036">
    <property type="entry name" value="D-XYLOSE-BINDING PERIPLASMIC PROTEIN"/>
    <property type="match status" value="1"/>
</dbReference>
<dbReference type="SUPFAM" id="SSF53822">
    <property type="entry name" value="Periplasmic binding protein-like I"/>
    <property type="match status" value="1"/>
</dbReference>
<feature type="signal peptide" evidence="3">
    <location>
        <begin position="1"/>
        <end position="23"/>
    </location>
</feature>
<evidence type="ECO:0000256" key="1">
    <source>
        <dbReference type="ARBA" id="ARBA00004196"/>
    </source>
</evidence>
<dbReference type="OrthoDB" id="5491506at2"/>
<organism evidence="5 6">
    <name type="scientific">Sorangium cellulosum</name>
    <name type="common">Polyangium cellulosum</name>
    <dbReference type="NCBI Taxonomy" id="56"/>
    <lineage>
        <taxon>Bacteria</taxon>
        <taxon>Pseudomonadati</taxon>
        <taxon>Myxococcota</taxon>
        <taxon>Polyangia</taxon>
        <taxon>Polyangiales</taxon>
        <taxon>Polyangiaceae</taxon>
        <taxon>Sorangium</taxon>
    </lineage>
</organism>
<dbReference type="InterPro" id="IPR028082">
    <property type="entry name" value="Peripla_BP_I"/>
</dbReference>
<feature type="domain" description="Periplasmic binding protein" evidence="4">
    <location>
        <begin position="81"/>
        <end position="329"/>
    </location>
</feature>
<evidence type="ECO:0000256" key="3">
    <source>
        <dbReference type="SAM" id="SignalP"/>
    </source>
</evidence>
<comment type="subcellular location">
    <subcellularLocation>
        <location evidence="1">Cell envelope</location>
    </subcellularLocation>
</comment>
<reference evidence="5 6" key="1">
    <citation type="submission" date="2015-09" db="EMBL/GenBank/DDBJ databases">
        <title>Sorangium comparison.</title>
        <authorList>
            <person name="Zaburannyi N."/>
            <person name="Bunk B."/>
            <person name="Overmann J."/>
            <person name="Mueller R."/>
        </authorList>
    </citation>
    <scope>NUCLEOTIDE SEQUENCE [LARGE SCALE GENOMIC DNA]</scope>
    <source>
        <strain evidence="5 6">So ceGT47</strain>
    </source>
</reference>
<dbReference type="PANTHER" id="PTHR30036:SF7">
    <property type="entry name" value="ABC TRANSPORTER PERIPLASMIC-BINDING PROTEIN YPHF"/>
    <property type="match status" value="1"/>
</dbReference>
<feature type="chain" id="PRO_5020418753" evidence="3">
    <location>
        <begin position="24"/>
        <end position="381"/>
    </location>
</feature>
<evidence type="ECO:0000256" key="2">
    <source>
        <dbReference type="ARBA" id="ARBA00007639"/>
    </source>
</evidence>
<dbReference type="PROSITE" id="PS51257">
    <property type="entry name" value="PROKAR_LIPOPROTEIN"/>
    <property type="match status" value="1"/>
</dbReference>
<evidence type="ECO:0000313" key="5">
    <source>
        <dbReference type="EMBL" id="AUX20681.1"/>
    </source>
</evidence>
<dbReference type="RefSeq" id="WP_129346021.1">
    <property type="nucleotide sequence ID" value="NZ_CP012670.1"/>
</dbReference>
<dbReference type="GO" id="GO:0030246">
    <property type="term" value="F:carbohydrate binding"/>
    <property type="evidence" value="ECO:0007669"/>
    <property type="project" value="TreeGrafter"/>
</dbReference>
<dbReference type="Proteomes" id="UP000295781">
    <property type="component" value="Chromosome"/>
</dbReference>
<proteinExistence type="inferred from homology"/>
<dbReference type="Gene3D" id="3.40.50.2300">
    <property type="match status" value="2"/>
</dbReference>
<gene>
    <name evidence="5" type="primary">fbpC</name>
    <name evidence="5" type="ORF">SOCEGT47_011540</name>
</gene>
<keyword evidence="3" id="KW-0732">Signal</keyword>
<dbReference type="AlphaFoldDB" id="A0A4P2PVU2"/>
<dbReference type="Pfam" id="PF13407">
    <property type="entry name" value="Peripla_BP_4"/>
    <property type="match status" value="1"/>
</dbReference>
<evidence type="ECO:0000259" key="4">
    <source>
        <dbReference type="Pfam" id="PF13407"/>
    </source>
</evidence>
<name>A0A4P2PVU2_SORCE</name>